<comment type="caution">
    <text evidence="1">The sequence shown here is derived from an EMBL/GenBank/DDBJ whole genome shotgun (WGS) entry which is preliminary data.</text>
</comment>
<name>A0ABR6NWW6_9DEIO</name>
<organism evidence="1 2">
    <name type="scientific">Deinococcus radiopugnans ATCC 19172</name>
    <dbReference type="NCBI Taxonomy" id="585398"/>
    <lineage>
        <taxon>Bacteria</taxon>
        <taxon>Thermotogati</taxon>
        <taxon>Deinococcota</taxon>
        <taxon>Deinococci</taxon>
        <taxon>Deinococcales</taxon>
        <taxon>Deinococcaceae</taxon>
        <taxon>Deinococcus</taxon>
    </lineage>
</organism>
<evidence type="ECO:0000313" key="1">
    <source>
        <dbReference type="EMBL" id="MBB6018544.1"/>
    </source>
</evidence>
<dbReference type="EMBL" id="JACHEW010000033">
    <property type="protein sequence ID" value="MBB6018544.1"/>
    <property type="molecule type" value="Genomic_DNA"/>
</dbReference>
<evidence type="ECO:0000313" key="2">
    <source>
        <dbReference type="Proteomes" id="UP000629870"/>
    </source>
</evidence>
<accession>A0ABR6NWW6</accession>
<keyword evidence="2" id="KW-1185">Reference proteome</keyword>
<proteinExistence type="predicted"/>
<gene>
    <name evidence="1" type="ORF">HNQ04_003825</name>
</gene>
<dbReference type="Proteomes" id="UP000629870">
    <property type="component" value="Unassembled WGS sequence"/>
</dbReference>
<protein>
    <submittedName>
        <fullName evidence="1">Uncharacterized protein</fullName>
    </submittedName>
</protein>
<sequence length="44" mass="4605">MGLAAPAAAGGKNGEVPLYIAGQAYANKRLFVSDSDGQTIRRLR</sequence>
<reference evidence="1 2" key="1">
    <citation type="submission" date="2020-08" db="EMBL/GenBank/DDBJ databases">
        <title>Genomic Encyclopedia of Type Strains, Phase IV (KMG-IV): sequencing the most valuable type-strain genomes for metagenomic binning, comparative biology and taxonomic classification.</title>
        <authorList>
            <person name="Goeker M."/>
        </authorList>
    </citation>
    <scope>NUCLEOTIDE SEQUENCE [LARGE SCALE GENOMIC DNA]</scope>
    <source>
        <strain evidence="1 2">DSM 12027</strain>
    </source>
</reference>
<dbReference type="RefSeq" id="WP_260170321.1">
    <property type="nucleotide sequence ID" value="NZ_JACHEW010000033.1"/>
</dbReference>